<gene>
    <name evidence="2" type="ORF">PCANC_26005</name>
</gene>
<name>A0A2N5TYL9_9BASI</name>
<keyword evidence="3" id="KW-1185">Reference proteome</keyword>
<reference evidence="2 3" key="1">
    <citation type="submission" date="2017-11" db="EMBL/GenBank/DDBJ databases">
        <title>De novo assembly and phasing of dikaryotic genomes from two isolates of Puccinia coronata f. sp. avenae, the causal agent of oat crown rust.</title>
        <authorList>
            <person name="Miller M.E."/>
            <person name="Zhang Y."/>
            <person name="Omidvar V."/>
            <person name="Sperschneider J."/>
            <person name="Schwessinger B."/>
            <person name="Raley C."/>
            <person name="Palmer J.M."/>
            <person name="Garnica D."/>
            <person name="Upadhyaya N."/>
            <person name="Rathjen J."/>
            <person name="Taylor J.M."/>
            <person name="Park R.F."/>
            <person name="Dodds P.N."/>
            <person name="Hirsch C.D."/>
            <person name="Kianian S.F."/>
            <person name="Figueroa M."/>
        </authorList>
    </citation>
    <scope>NUCLEOTIDE SEQUENCE [LARGE SCALE GENOMIC DNA]</scope>
    <source>
        <strain evidence="2">12NC29</strain>
    </source>
</reference>
<organism evidence="2 3">
    <name type="scientific">Puccinia coronata f. sp. avenae</name>
    <dbReference type="NCBI Taxonomy" id="200324"/>
    <lineage>
        <taxon>Eukaryota</taxon>
        <taxon>Fungi</taxon>
        <taxon>Dikarya</taxon>
        <taxon>Basidiomycota</taxon>
        <taxon>Pucciniomycotina</taxon>
        <taxon>Pucciniomycetes</taxon>
        <taxon>Pucciniales</taxon>
        <taxon>Pucciniaceae</taxon>
        <taxon>Puccinia</taxon>
    </lineage>
</organism>
<dbReference type="Proteomes" id="UP000235388">
    <property type="component" value="Unassembled WGS sequence"/>
</dbReference>
<proteinExistence type="predicted"/>
<accession>A0A2N5TYL9</accession>
<feature type="compositionally biased region" description="Polar residues" evidence="1">
    <location>
        <begin position="11"/>
        <end position="29"/>
    </location>
</feature>
<comment type="caution">
    <text evidence="2">The sequence shown here is derived from an EMBL/GenBank/DDBJ whole genome shotgun (WGS) entry which is preliminary data.</text>
</comment>
<sequence>MTDEAADIESRSNTPMVGDQSTTANPPSSSKHRTVDTNAQLRFMDHRLSKMEEQWDSVLVALKTQINPKSQRRPR</sequence>
<evidence type="ECO:0000313" key="3">
    <source>
        <dbReference type="Proteomes" id="UP000235388"/>
    </source>
</evidence>
<dbReference type="EMBL" id="PGCJ01000374">
    <property type="protein sequence ID" value="PLW30547.1"/>
    <property type="molecule type" value="Genomic_DNA"/>
</dbReference>
<dbReference type="AlphaFoldDB" id="A0A2N5TYL9"/>
<evidence type="ECO:0000313" key="2">
    <source>
        <dbReference type="EMBL" id="PLW30547.1"/>
    </source>
</evidence>
<protein>
    <submittedName>
        <fullName evidence="2">Uncharacterized protein</fullName>
    </submittedName>
</protein>
<evidence type="ECO:0000256" key="1">
    <source>
        <dbReference type="SAM" id="MobiDB-lite"/>
    </source>
</evidence>
<feature type="region of interest" description="Disordered" evidence="1">
    <location>
        <begin position="1"/>
        <end position="37"/>
    </location>
</feature>